<evidence type="ECO:0008006" key="3">
    <source>
        <dbReference type="Google" id="ProtNLM"/>
    </source>
</evidence>
<accession>A0A1E5T2F2</accession>
<evidence type="ECO:0000313" key="1">
    <source>
        <dbReference type="EMBL" id="OEK05554.1"/>
    </source>
</evidence>
<dbReference type="STRING" id="1563681.BFP71_11445"/>
<dbReference type="Proteomes" id="UP000095552">
    <property type="component" value="Unassembled WGS sequence"/>
</dbReference>
<dbReference type="AlphaFoldDB" id="A0A1E5T2F2"/>
<sequence>MQEAFLHFVWKNQYFNKSNLVTVSGASVSIQKIGFHNHLAGPDFKEAQLTIDQMQWAGSVEIHINSSDWHNHKHSNDPNYGNVILHVVYEYDKEVLNPSGKPIPTIALKGLIKPKLIDRYQLMLKNTDKIPCGTQLKSVKVVTRLSMLEKTLINRLEKKSKAVNELLLENNYSWEETAYQWLAKGFGFKVNAENMLRLARTVPSKFLRKHSQLYQYEALLFGASGLLNIDVVDEYPQQLKKEYLYLKAKYDIQESITYNQWNFSGVRPSNFPTIRIAQFAAMLCEFQNLFSLFTEFTEPKSLIDKLIMRQPDYWIDHVVIDKKSKMITGPMTKQAKVNLLINTTVPLLVAYAKHQDKYEYMEKAMNLLMALPKESNRITALWTEHGWNVSSAFDSQGLIELYNTFCSGNRCIDCNIGAELVSR</sequence>
<dbReference type="InterPro" id="IPR021272">
    <property type="entry name" value="DUF2851"/>
</dbReference>
<organism evidence="1 2">
    <name type="scientific">Roseivirga misakiensis</name>
    <dbReference type="NCBI Taxonomy" id="1563681"/>
    <lineage>
        <taxon>Bacteria</taxon>
        <taxon>Pseudomonadati</taxon>
        <taxon>Bacteroidota</taxon>
        <taxon>Cytophagia</taxon>
        <taxon>Cytophagales</taxon>
        <taxon>Roseivirgaceae</taxon>
        <taxon>Roseivirga</taxon>
    </lineage>
</organism>
<protein>
    <recommendedName>
        <fullName evidence="3">DUF2851 domain-containing protein</fullName>
    </recommendedName>
</protein>
<reference evidence="1 2" key="1">
    <citation type="submission" date="2016-08" db="EMBL/GenBank/DDBJ databases">
        <title>Draft genome of Fabibacter sp. strain SK-8.</title>
        <authorList>
            <person name="Wong S.-K."/>
            <person name="Hamasaki K."/>
            <person name="Yoshizawa S."/>
        </authorList>
    </citation>
    <scope>NUCLEOTIDE SEQUENCE [LARGE SCALE GENOMIC DNA]</scope>
    <source>
        <strain evidence="1 2">SK-8</strain>
    </source>
</reference>
<dbReference type="EMBL" id="MDGQ01000005">
    <property type="protein sequence ID" value="OEK05554.1"/>
    <property type="molecule type" value="Genomic_DNA"/>
</dbReference>
<name>A0A1E5T2F2_9BACT</name>
<keyword evidence="2" id="KW-1185">Reference proteome</keyword>
<proteinExistence type="predicted"/>
<evidence type="ECO:0000313" key="2">
    <source>
        <dbReference type="Proteomes" id="UP000095552"/>
    </source>
</evidence>
<gene>
    <name evidence="1" type="ORF">BFP71_11445</name>
</gene>
<comment type="caution">
    <text evidence="1">The sequence shown here is derived from an EMBL/GenBank/DDBJ whole genome shotgun (WGS) entry which is preliminary data.</text>
</comment>
<dbReference type="Pfam" id="PF11013">
    <property type="entry name" value="DUF2851"/>
    <property type="match status" value="1"/>
</dbReference>